<dbReference type="PANTHER" id="PTHR14326:SF58">
    <property type="entry name" value="TPX2 (TARGETING PROTEIN FOR XKLP2) PROTEIN FAMILY"/>
    <property type="match status" value="1"/>
</dbReference>
<evidence type="ECO:0000256" key="4">
    <source>
        <dbReference type="ARBA" id="ARBA00022701"/>
    </source>
</evidence>
<dbReference type="InterPro" id="IPR027329">
    <property type="entry name" value="TPX2_C"/>
</dbReference>
<keyword evidence="10" id="KW-1185">Reference proteome</keyword>
<dbReference type="Pfam" id="PF06886">
    <property type="entry name" value="TPX2"/>
    <property type="match status" value="1"/>
</dbReference>
<evidence type="ECO:0000256" key="6">
    <source>
        <dbReference type="SAM" id="Coils"/>
    </source>
</evidence>
<keyword evidence="3" id="KW-0963">Cytoplasm</keyword>
<feature type="region of interest" description="Disordered" evidence="7">
    <location>
        <begin position="323"/>
        <end position="362"/>
    </location>
</feature>
<dbReference type="PANTHER" id="PTHR14326">
    <property type="entry name" value="TARGETING PROTEIN FOR XKLP2"/>
    <property type="match status" value="1"/>
</dbReference>
<feature type="compositionally biased region" description="Low complexity" evidence="7">
    <location>
        <begin position="326"/>
        <end position="340"/>
    </location>
</feature>
<evidence type="ECO:0000313" key="9">
    <source>
        <dbReference type="EMBL" id="KAL2528629.1"/>
    </source>
</evidence>
<protein>
    <submittedName>
        <fullName evidence="9">TPX2 (Targeting protein for Xklp2) protein family</fullName>
    </submittedName>
</protein>
<evidence type="ECO:0000256" key="7">
    <source>
        <dbReference type="SAM" id="MobiDB-lite"/>
    </source>
</evidence>
<organism evidence="9 10">
    <name type="scientific">Forsythia ovata</name>
    <dbReference type="NCBI Taxonomy" id="205694"/>
    <lineage>
        <taxon>Eukaryota</taxon>
        <taxon>Viridiplantae</taxon>
        <taxon>Streptophyta</taxon>
        <taxon>Embryophyta</taxon>
        <taxon>Tracheophyta</taxon>
        <taxon>Spermatophyta</taxon>
        <taxon>Magnoliopsida</taxon>
        <taxon>eudicotyledons</taxon>
        <taxon>Gunneridae</taxon>
        <taxon>Pentapetalae</taxon>
        <taxon>asterids</taxon>
        <taxon>lamiids</taxon>
        <taxon>Lamiales</taxon>
        <taxon>Oleaceae</taxon>
        <taxon>Forsythieae</taxon>
        <taxon>Forsythia</taxon>
    </lineage>
</organism>
<evidence type="ECO:0000256" key="2">
    <source>
        <dbReference type="ARBA" id="ARBA00005885"/>
    </source>
</evidence>
<keyword evidence="4" id="KW-0493">Microtubule</keyword>
<evidence type="ECO:0000256" key="5">
    <source>
        <dbReference type="ARBA" id="ARBA00023212"/>
    </source>
</evidence>
<gene>
    <name evidence="9" type="ORF">Fot_21230</name>
</gene>
<evidence type="ECO:0000259" key="8">
    <source>
        <dbReference type="Pfam" id="PF06886"/>
    </source>
</evidence>
<comment type="subcellular location">
    <subcellularLocation>
        <location evidence="1">Cytoplasm</location>
        <location evidence="1">Cytoskeleton</location>
    </subcellularLocation>
</comment>
<evidence type="ECO:0000313" key="10">
    <source>
        <dbReference type="Proteomes" id="UP001604277"/>
    </source>
</evidence>
<feature type="coiled-coil region" evidence="6">
    <location>
        <begin position="456"/>
        <end position="485"/>
    </location>
</feature>
<feature type="region of interest" description="Disordered" evidence="7">
    <location>
        <begin position="83"/>
        <end position="102"/>
    </location>
</feature>
<dbReference type="AlphaFoldDB" id="A0ABD1UU96"/>
<reference evidence="10" key="1">
    <citation type="submission" date="2024-07" db="EMBL/GenBank/DDBJ databases">
        <title>Two chromosome-level genome assemblies of Korean endemic species Abeliophyllum distichum and Forsythia ovata (Oleaceae).</title>
        <authorList>
            <person name="Jang H."/>
        </authorList>
    </citation>
    <scope>NUCLEOTIDE SEQUENCE [LARGE SCALE GENOMIC DNA]</scope>
</reference>
<dbReference type="EMBL" id="JBFOLJ010000006">
    <property type="protein sequence ID" value="KAL2528629.1"/>
    <property type="molecule type" value="Genomic_DNA"/>
</dbReference>
<comment type="similarity">
    <text evidence="2">Belongs to the TPX2 family.</text>
</comment>
<evidence type="ECO:0000256" key="1">
    <source>
        <dbReference type="ARBA" id="ARBA00004245"/>
    </source>
</evidence>
<dbReference type="GO" id="GO:0005874">
    <property type="term" value="C:microtubule"/>
    <property type="evidence" value="ECO:0007669"/>
    <property type="project" value="UniProtKB-KW"/>
</dbReference>
<name>A0ABD1UU96_9LAMI</name>
<sequence>MSGPKERKRAKQIITIYLCHFPANLLQFPENFLMDLMNFKTAGAVTPEKGSRISGISKNLENMNPNVSSPGLKLSNSPLVKSAKGTKKTVSENPNIGPSPKNKIRERKFVIAKKKSRKEESNGLAAAVACSKCKKANGRSKCLCLAYESLRASQEDFFKNRGKIDDGVDFEKLKECDGRVYEEENEVNSMNRNTEYAQGSEGDFLEINGGNEEYLNRNTGSGEMGMKRRRDRLLEEARKSVPDPGSGRVMHLVKAFEKLLTIPRSSDSEEEEEQELEDTKKGIKWALPGLQKPPEVPETQVSSSSFCPSDFFLTSESLGLDSRCTSSLDSSQGSISSRTAGGRRSRRNSTESSGTCARRQWKRRQLKATSQKPFKLITEERGKCKEEEFMKKVQQMMEEEEKLRIPIAQGLPWTTDEPECLMKPPVKDITRPVDLLLHTDIRAEERAGFDHQVAEKMSLIEQYRMERERRQKLAEEEEIRRLRKELVPKAQPMPYFDRPFIPRRSMKHPTIPKEPKFHLPEHKKIKSAGMTCVHNCNEA</sequence>
<comment type="caution">
    <text evidence="9">The sequence shown here is derived from an EMBL/GenBank/DDBJ whole genome shotgun (WGS) entry which is preliminary data.</text>
</comment>
<dbReference type="Proteomes" id="UP001604277">
    <property type="component" value="Unassembled WGS sequence"/>
</dbReference>
<dbReference type="InterPro" id="IPR009675">
    <property type="entry name" value="TPX2_fam"/>
</dbReference>
<evidence type="ECO:0000256" key="3">
    <source>
        <dbReference type="ARBA" id="ARBA00022490"/>
    </source>
</evidence>
<accession>A0ABD1UU96</accession>
<keyword evidence="5" id="KW-0206">Cytoskeleton</keyword>
<feature type="domain" description="TPX2 C-terminal" evidence="8">
    <location>
        <begin position="437"/>
        <end position="510"/>
    </location>
</feature>
<keyword evidence="6" id="KW-0175">Coiled coil</keyword>
<proteinExistence type="inferred from homology"/>